<protein>
    <recommendedName>
        <fullName evidence="4">T5 A1-like protein</fullName>
    </recommendedName>
</protein>
<evidence type="ECO:0000313" key="2">
    <source>
        <dbReference type="EMBL" id="AXQ68321.1"/>
    </source>
</evidence>
<proteinExistence type="predicted"/>
<sequence length="568" mass="64047">MPAEFEHASQARKKSKVDLPPDGPFDIYSVSPEDLNAMVKKAGGQRAFSRKYGVKRTTLQNRLYAMRKDPLSHRPAPAAREIEVSVETGRRRFILSSAQDSTHIHEEFVDNLEAYAEHLRRDAPCEIMIAGFTYSKRLFEDHAKHAAFFHKRVMQYLVNERIRIADRVDFCGEMNTLPTAENPLSGFHSYTRERWGIFPHAKVQLVSVPTMKHTPSKQVMTTGAVTKPNYVPKKAGIKASFHHQLGAVLVEVDEDGAFFCRHLLGDVHDGSFYDLDVLVKDGVVTEGQRVACITPGDVHVAQIDPEVSAATFGFYPTEQKSSDGSRVWASVATPSMIDVLRPEHVFVHDVSDFRARNHHNIADPHDRFRLYVKGTESVEHELREVAMFLSILARDRFDTEITVVESNHDLALNKWLKTADYRQDPVNAEFFLKCQQAVYAAIRTGERGFSIFEEVMRNAFTPWACEGVRFLREDESCVIGGVEHSNHGHNGANGSRGNIQQFAKIGPKVTFGHTHSPGIFESAYNTGTTSKLDMGYNTGPSSWAHTHCVQYPNGKRALVTFHGRRWRL</sequence>
<feature type="region of interest" description="Disordered" evidence="1">
    <location>
        <begin position="1"/>
        <end position="23"/>
    </location>
</feature>
<reference evidence="2 3" key="1">
    <citation type="submission" date="2018-07" db="EMBL/GenBank/DDBJ databases">
        <title>Giant CbK-like Caulobacter bacteriophages have genetically divergent genomes.</title>
        <authorList>
            <person name="Wilson K.M."/>
            <person name="Ely B."/>
        </authorList>
    </citation>
    <scope>NUCLEOTIDE SEQUENCE [LARGE SCALE GENOMIC DNA]</scope>
</reference>
<accession>A0A385E8Z6</accession>
<evidence type="ECO:0000313" key="3">
    <source>
        <dbReference type="Proteomes" id="UP000258997"/>
    </source>
</evidence>
<dbReference type="Proteomes" id="UP000258997">
    <property type="component" value="Segment"/>
</dbReference>
<organism evidence="2 3">
    <name type="scientific">Caulobacter phage CcrBL10</name>
    <dbReference type="NCBI Taxonomy" id="2283269"/>
    <lineage>
        <taxon>Viruses</taxon>
        <taxon>Duplodnaviria</taxon>
        <taxon>Heunggongvirae</taxon>
        <taxon>Uroviricota</taxon>
        <taxon>Caudoviricetes</taxon>
        <taxon>Jeanschmidtviridae</taxon>
        <taxon>Poindextervirus</taxon>
        <taxon>Poindextervirus BL10</taxon>
    </lineage>
</organism>
<dbReference type="EMBL" id="MH588544">
    <property type="protein sequence ID" value="AXQ68321.1"/>
    <property type="molecule type" value="Genomic_DNA"/>
</dbReference>
<evidence type="ECO:0008006" key="4">
    <source>
        <dbReference type="Google" id="ProtNLM"/>
    </source>
</evidence>
<name>A0A385E8Z6_9CAUD</name>
<evidence type="ECO:0000256" key="1">
    <source>
        <dbReference type="SAM" id="MobiDB-lite"/>
    </source>
</evidence>
<gene>
    <name evidence="2" type="ORF">CcrBL10_gp117c</name>
</gene>
<keyword evidence="3" id="KW-1185">Reference proteome</keyword>